<evidence type="ECO:0000256" key="2">
    <source>
        <dbReference type="ARBA" id="ARBA00009747"/>
    </source>
</evidence>
<dbReference type="STRING" id="905079.L1J3U4"/>
<comment type="similarity">
    <text evidence="2">Belongs to the SELO family.</text>
</comment>
<evidence type="ECO:0000256" key="8">
    <source>
        <dbReference type="ARBA" id="ARBA00022842"/>
    </source>
</evidence>
<protein>
    <recommendedName>
        <fullName evidence="9">Selenoprotein O</fullName>
    </recommendedName>
</protein>
<dbReference type="OMA" id="VINGKRW"/>
<gene>
    <name evidence="10" type="ORF">GUITHDRAFT_59700</name>
</gene>
<dbReference type="eggNOG" id="KOG2542">
    <property type="taxonomic scope" value="Eukaryota"/>
</dbReference>
<dbReference type="PANTHER" id="PTHR32057:SF14">
    <property type="entry name" value="PROTEIN ADENYLYLTRANSFERASE SELO, MITOCHONDRIAL"/>
    <property type="match status" value="1"/>
</dbReference>
<dbReference type="EMBL" id="JH993013">
    <property type="protein sequence ID" value="EKX42997.1"/>
    <property type="molecule type" value="Genomic_DNA"/>
</dbReference>
<evidence type="ECO:0000256" key="6">
    <source>
        <dbReference type="ARBA" id="ARBA00022741"/>
    </source>
</evidence>
<reference evidence="10 12" key="1">
    <citation type="journal article" date="2012" name="Nature">
        <title>Algal genomes reveal evolutionary mosaicism and the fate of nucleomorphs.</title>
        <authorList>
            <consortium name="DOE Joint Genome Institute"/>
            <person name="Curtis B.A."/>
            <person name="Tanifuji G."/>
            <person name="Burki F."/>
            <person name="Gruber A."/>
            <person name="Irimia M."/>
            <person name="Maruyama S."/>
            <person name="Arias M.C."/>
            <person name="Ball S.G."/>
            <person name="Gile G.H."/>
            <person name="Hirakawa Y."/>
            <person name="Hopkins J.F."/>
            <person name="Kuo A."/>
            <person name="Rensing S.A."/>
            <person name="Schmutz J."/>
            <person name="Symeonidi A."/>
            <person name="Elias M."/>
            <person name="Eveleigh R.J."/>
            <person name="Herman E.K."/>
            <person name="Klute M.J."/>
            <person name="Nakayama T."/>
            <person name="Obornik M."/>
            <person name="Reyes-Prieto A."/>
            <person name="Armbrust E.V."/>
            <person name="Aves S.J."/>
            <person name="Beiko R.G."/>
            <person name="Coutinho P."/>
            <person name="Dacks J.B."/>
            <person name="Durnford D.G."/>
            <person name="Fast N.M."/>
            <person name="Green B.R."/>
            <person name="Grisdale C.J."/>
            <person name="Hempel F."/>
            <person name="Henrissat B."/>
            <person name="Hoppner M.P."/>
            <person name="Ishida K."/>
            <person name="Kim E."/>
            <person name="Koreny L."/>
            <person name="Kroth P.G."/>
            <person name="Liu Y."/>
            <person name="Malik S.B."/>
            <person name="Maier U.G."/>
            <person name="McRose D."/>
            <person name="Mock T."/>
            <person name="Neilson J.A."/>
            <person name="Onodera N.T."/>
            <person name="Poole A.M."/>
            <person name="Pritham E.J."/>
            <person name="Richards T.A."/>
            <person name="Rocap G."/>
            <person name="Roy S.W."/>
            <person name="Sarai C."/>
            <person name="Schaack S."/>
            <person name="Shirato S."/>
            <person name="Slamovits C.H."/>
            <person name="Spencer D.F."/>
            <person name="Suzuki S."/>
            <person name="Worden A.Z."/>
            <person name="Zauner S."/>
            <person name="Barry K."/>
            <person name="Bell C."/>
            <person name="Bharti A.K."/>
            <person name="Crow J.A."/>
            <person name="Grimwood J."/>
            <person name="Kramer R."/>
            <person name="Lindquist E."/>
            <person name="Lucas S."/>
            <person name="Salamov A."/>
            <person name="McFadden G.I."/>
            <person name="Lane C.E."/>
            <person name="Keeling P.J."/>
            <person name="Gray M.W."/>
            <person name="Grigoriev I.V."/>
            <person name="Archibald J.M."/>
        </authorList>
    </citation>
    <scope>NUCLEOTIDE SEQUENCE</scope>
    <source>
        <strain evidence="10 12">CCMP2712</strain>
    </source>
</reference>
<keyword evidence="4" id="KW-0548">Nucleotidyltransferase</keyword>
<dbReference type="OrthoDB" id="10254721at2759"/>
<reference evidence="12" key="2">
    <citation type="submission" date="2012-11" db="EMBL/GenBank/DDBJ databases">
        <authorList>
            <person name="Kuo A."/>
            <person name="Curtis B.A."/>
            <person name="Tanifuji G."/>
            <person name="Burki F."/>
            <person name="Gruber A."/>
            <person name="Irimia M."/>
            <person name="Maruyama S."/>
            <person name="Arias M.C."/>
            <person name="Ball S.G."/>
            <person name="Gile G.H."/>
            <person name="Hirakawa Y."/>
            <person name="Hopkins J.F."/>
            <person name="Rensing S.A."/>
            <person name="Schmutz J."/>
            <person name="Symeonidi A."/>
            <person name="Elias M."/>
            <person name="Eveleigh R.J."/>
            <person name="Herman E.K."/>
            <person name="Klute M.J."/>
            <person name="Nakayama T."/>
            <person name="Obornik M."/>
            <person name="Reyes-Prieto A."/>
            <person name="Armbrust E.V."/>
            <person name="Aves S.J."/>
            <person name="Beiko R.G."/>
            <person name="Coutinho P."/>
            <person name="Dacks J.B."/>
            <person name="Durnford D.G."/>
            <person name="Fast N.M."/>
            <person name="Green B.R."/>
            <person name="Grisdale C."/>
            <person name="Hempe F."/>
            <person name="Henrissat B."/>
            <person name="Hoppner M.P."/>
            <person name="Ishida K.-I."/>
            <person name="Kim E."/>
            <person name="Koreny L."/>
            <person name="Kroth P.G."/>
            <person name="Liu Y."/>
            <person name="Malik S.-B."/>
            <person name="Maier U.G."/>
            <person name="McRose D."/>
            <person name="Mock T."/>
            <person name="Neilson J.A."/>
            <person name="Onodera N.T."/>
            <person name="Poole A.M."/>
            <person name="Pritham E.J."/>
            <person name="Richards T.A."/>
            <person name="Rocap G."/>
            <person name="Roy S.W."/>
            <person name="Sarai C."/>
            <person name="Schaack S."/>
            <person name="Shirato S."/>
            <person name="Slamovits C.H."/>
            <person name="Spencer D.F."/>
            <person name="Suzuki S."/>
            <person name="Worden A.Z."/>
            <person name="Zauner S."/>
            <person name="Barry K."/>
            <person name="Bell C."/>
            <person name="Bharti A.K."/>
            <person name="Crow J.A."/>
            <person name="Grimwood J."/>
            <person name="Kramer R."/>
            <person name="Lindquist E."/>
            <person name="Lucas S."/>
            <person name="Salamov A."/>
            <person name="McFadden G.I."/>
            <person name="Lane C.E."/>
            <person name="Keeling P.J."/>
            <person name="Gray M.W."/>
            <person name="Grigoriev I.V."/>
            <person name="Archibald J.M."/>
        </authorList>
    </citation>
    <scope>NUCLEOTIDE SEQUENCE</scope>
    <source>
        <strain evidence="12">CCMP2712</strain>
    </source>
</reference>
<dbReference type="GO" id="GO:0005524">
    <property type="term" value="F:ATP binding"/>
    <property type="evidence" value="ECO:0007669"/>
    <property type="project" value="UniProtKB-KW"/>
</dbReference>
<evidence type="ECO:0000313" key="11">
    <source>
        <dbReference type="EnsemblProtists" id="EKX42997"/>
    </source>
</evidence>
<accession>L1J3U4</accession>
<dbReference type="PANTHER" id="PTHR32057">
    <property type="entry name" value="PROTEIN ADENYLYLTRANSFERASE SELO, MITOCHONDRIAL"/>
    <property type="match status" value="1"/>
</dbReference>
<evidence type="ECO:0000256" key="3">
    <source>
        <dbReference type="ARBA" id="ARBA00022679"/>
    </source>
</evidence>
<keyword evidence="3" id="KW-0808">Transferase</keyword>
<dbReference type="EnsemblProtists" id="EKX42997">
    <property type="protein sequence ID" value="EKX42997"/>
    <property type="gene ID" value="GUITHDRAFT_59700"/>
</dbReference>
<dbReference type="Proteomes" id="UP000011087">
    <property type="component" value="Unassembled WGS sequence"/>
</dbReference>
<dbReference type="GO" id="GO:0070733">
    <property type="term" value="F:AMPylase activity"/>
    <property type="evidence" value="ECO:0007669"/>
    <property type="project" value="TreeGrafter"/>
</dbReference>
<evidence type="ECO:0000256" key="7">
    <source>
        <dbReference type="ARBA" id="ARBA00022840"/>
    </source>
</evidence>
<feature type="non-terminal residue" evidence="10">
    <location>
        <position position="1"/>
    </location>
</feature>
<evidence type="ECO:0000256" key="1">
    <source>
        <dbReference type="ARBA" id="ARBA00001946"/>
    </source>
</evidence>
<dbReference type="GO" id="GO:0046872">
    <property type="term" value="F:metal ion binding"/>
    <property type="evidence" value="ECO:0007669"/>
    <property type="project" value="UniProtKB-KW"/>
</dbReference>
<evidence type="ECO:0000256" key="4">
    <source>
        <dbReference type="ARBA" id="ARBA00022695"/>
    </source>
</evidence>
<keyword evidence="12" id="KW-1185">Reference proteome</keyword>
<dbReference type="AlphaFoldDB" id="L1J3U4"/>
<dbReference type="InterPro" id="IPR003846">
    <property type="entry name" value="SelO"/>
</dbReference>
<feature type="non-terminal residue" evidence="10">
    <location>
        <position position="549"/>
    </location>
</feature>
<evidence type="ECO:0000313" key="10">
    <source>
        <dbReference type="EMBL" id="EKX42997.1"/>
    </source>
</evidence>
<dbReference type="GO" id="GO:0005739">
    <property type="term" value="C:mitochondrion"/>
    <property type="evidence" value="ECO:0007669"/>
    <property type="project" value="TreeGrafter"/>
</dbReference>
<sequence length="549" mass="61918">QHTSSLSCLSSRAVNSILEELNPDPDQYKHAPNKHAREVSSGHYVLVHPTPLPLPKLIAYSEDTLRLIGLKPSDAEQEEFAALFGGDVRAVPGFLSTWATPYALSIYGEEIIPDGAGRSGNGYGDGRAISLAEVEDELSGRWELQLKGAGRTPFCRGGDGRAVLRSSIREFLASEAMHALGVPTTRALCLVVSGTEQVRRPWYRDALEAADANGFINKHGGNVLQAEQCAITTRVARSFIRVSQFELYGRRARGGDERAREELRKLVMHTIGREFSHLKSESMEGSMLVQMVREVGERLAHMAAEWIRVGYTQSNFNSDNCLVSGTTMDYGPFGFIERYDPSWGMWIGAGDHFSFLNQPNAAGRNFESFAKSLYPLLGHEEATSVQAIIKNFTSVAQKYLHDMFARKMGLTRRAERLWTSLERFLTRHPTDYTIFWRQLSLAPRMLAGANSSMPLQEQRDAVLQVLEPSWYRELAGETKEELIRWIDRWLEALREEGRDREEVSREMLQVNPKYIPREWMLAEAYQHAQGGDMGPLKDLMDLFAHPYSE</sequence>
<proteinExistence type="inferred from homology"/>
<evidence type="ECO:0000256" key="5">
    <source>
        <dbReference type="ARBA" id="ARBA00022723"/>
    </source>
</evidence>
<name>L1J3U4_GUITC</name>
<reference evidence="11" key="3">
    <citation type="submission" date="2016-03" db="UniProtKB">
        <authorList>
            <consortium name="EnsemblProtists"/>
        </authorList>
    </citation>
    <scope>IDENTIFICATION</scope>
</reference>
<organism evidence="10">
    <name type="scientific">Guillardia theta (strain CCMP2712)</name>
    <name type="common">Cryptophyte</name>
    <dbReference type="NCBI Taxonomy" id="905079"/>
    <lineage>
        <taxon>Eukaryota</taxon>
        <taxon>Cryptophyceae</taxon>
        <taxon>Pyrenomonadales</taxon>
        <taxon>Geminigeraceae</taxon>
        <taxon>Guillardia</taxon>
    </lineage>
</organism>
<dbReference type="GeneID" id="17299648"/>
<comment type="cofactor">
    <cofactor evidence="1">
        <name>Mg(2+)</name>
        <dbReference type="ChEBI" id="CHEBI:18420"/>
    </cofactor>
</comment>
<dbReference type="HAMAP" id="MF_00692">
    <property type="entry name" value="SelO"/>
    <property type="match status" value="1"/>
</dbReference>
<keyword evidence="5" id="KW-0479">Metal-binding</keyword>
<keyword evidence="6" id="KW-0547">Nucleotide-binding</keyword>
<dbReference type="RefSeq" id="XP_005829977.1">
    <property type="nucleotide sequence ID" value="XM_005829920.1"/>
</dbReference>
<evidence type="ECO:0000256" key="9">
    <source>
        <dbReference type="ARBA" id="ARBA00031547"/>
    </source>
</evidence>
<dbReference type="PaxDb" id="55529-EKX42997"/>
<keyword evidence="8" id="KW-0460">Magnesium</keyword>
<keyword evidence="7" id="KW-0067">ATP-binding</keyword>
<dbReference type="HOGENOM" id="CLU_010245_3_0_1"/>
<evidence type="ECO:0000313" key="12">
    <source>
        <dbReference type="Proteomes" id="UP000011087"/>
    </source>
</evidence>
<dbReference type="KEGG" id="gtt:GUITHDRAFT_59700"/>
<dbReference type="Pfam" id="PF02696">
    <property type="entry name" value="SelO"/>
    <property type="match status" value="2"/>
</dbReference>